<evidence type="ECO:0000256" key="1">
    <source>
        <dbReference type="ARBA" id="ARBA00004141"/>
    </source>
</evidence>
<dbReference type="SUPFAM" id="SSF103473">
    <property type="entry name" value="MFS general substrate transporter"/>
    <property type="match status" value="1"/>
</dbReference>
<keyword evidence="2 6" id="KW-0812">Transmembrane</keyword>
<feature type="domain" description="Major facilitator superfamily (MFS) profile" evidence="7">
    <location>
        <begin position="65"/>
        <end position="509"/>
    </location>
</feature>
<dbReference type="InterPro" id="IPR020846">
    <property type="entry name" value="MFS_dom"/>
</dbReference>
<accession>A0A9P8UQ87</accession>
<evidence type="ECO:0000259" key="7">
    <source>
        <dbReference type="PROSITE" id="PS50850"/>
    </source>
</evidence>
<dbReference type="InterPro" id="IPR036259">
    <property type="entry name" value="MFS_trans_sf"/>
</dbReference>
<organism evidence="8 9">
    <name type="scientific">Truncatella angustata</name>
    <dbReference type="NCBI Taxonomy" id="152316"/>
    <lineage>
        <taxon>Eukaryota</taxon>
        <taxon>Fungi</taxon>
        <taxon>Dikarya</taxon>
        <taxon>Ascomycota</taxon>
        <taxon>Pezizomycotina</taxon>
        <taxon>Sordariomycetes</taxon>
        <taxon>Xylariomycetidae</taxon>
        <taxon>Amphisphaeriales</taxon>
        <taxon>Sporocadaceae</taxon>
        <taxon>Truncatella</taxon>
    </lineage>
</organism>
<feature type="transmembrane region" description="Helical" evidence="6">
    <location>
        <begin position="483"/>
        <end position="503"/>
    </location>
</feature>
<dbReference type="CDD" id="cd06174">
    <property type="entry name" value="MFS"/>
    <property type="match status" value="1"/>
</dbReference>
<evidence type="ECO:0000313" key="9">
    <source>
        <dbReference type="Proteomes" id="UP000758603"/>
    </source>
</evidence>
<dbReference type="PROSITE" id="PS50850">
    <property type="entry name" value="MFS"/>
    <property type="match status" value="1"/>
</dbReference>
<dbReference type="OrthoDB" id="3026777at2759"/>
<evidence type="ECO:0000313" key="8">
    <source>
        <dbReference type="EMBL" id="KAH6656980.1"/>
    </source>
</evidence>
<dbReference type="AlphaFoldDB" id="A0A9P8UQ87"/>
<comment type="subcellular location">
    <subcellularLocation>
        <location evidence="1">Membrane</location>
        <topology evidence="1">Multi-pass membrane protein</topology>
    </subcellularLocation>
</comment>
<dbReference type="RefSeq" id="XP_045961214.1">
    <property type="nucleotide sequence ID" value="XM_046101943.1"/>
</dbReference>
<feature type="transmembrane region" description="Helical" evidence="6">
    <location>
        <begin position="391"/>
        <end position="409"/>
    </location>
</feature>
<protein>
    <submittedName>
        <fullName evidence="8">Major facilitator superfamily transporter</fullName>
    </submittedName>
</protein>
<name>A0A9P8UQ87_9PEZI</name>
<evidence type="ECO:0000256" key="3">
    <source>
        <dbReference type="ARBA" id="ARBA00022989"/>
    </source>
</evidence>
<feature type="transmembrane region" description="Helical" evidence="6">
    <location>
        <begin position="149"/>
        <end position="171"/>
    </location>
</feature>
<dbReference type="GO" id="GO:0016020">
    <property type="term" value="C:membrane"/>
    <property type="evidence" value="ECO:0007669"/>
    <property type="project" value="UniProtKB-SubCell"/>
</dbReference>
<evidence type="ECO:0000256" key="2">
    <source>
        <dbReference type="ARBA" id="ARBA00022692"/>
    </source>
</evidence>
<evidence type="ECO:0000256" key="6">
    <source>
        <dbReference type="SAM" id="Phobius"/>
    </source>
</evidence>
<evidence type="ECO:0000256" key="4">
    <source>
        <dbReference type="ARBA" id="ARBA00023136"/>
    </source>
</evidence>
<dbReference type="Gene3D" id="1.20.1250.20">
    <property type="entry name" value="MFS general substrate transporter like domains"/>
    <property type="match status" value="2"/>
</dbReference>
<feature type="transmembrane region" description="Helical" evidence="6">
    <location>
        <begin position="177"/>
        <end position="203"/>
    </location>
</feature>
<feature type="transmembrane region" description="Helical" evidence="6">
    <location>
        <begin position="308"/>
        <end position="330"/>
    </location>
</feature>
<comment type="caution">
    <text evidence="8">The sequence shown here is derived from an EMBL/GenBank/DDBJ whole genome shotgun (WGS) entry which is preliminary data.</text>
</comment>
<feature type="transmembrane region" description="Helical" evidence="6">
    <location>
        <begin position="448"/>
        <end position="471"/>
    </location>
</feature>
<dbReference type="Proteomes" id="UP000758603">
    <property type="component" value="Unassembled WGS sequence"/>
</dbReference>
<feature type="transmembrane region" description="Helical" evidence="6">
    <location>
        <begin position="57"/>
        <end position="77"/>
    </location>
</feature>
<feature type="transmembrane region" description="Helical" evidence="6">
    <location>
        <begin position="244"/>
        <end position="264"/>
    </location>
</feature>
<gene>
    <name evidence="8" type="ORF">BKA67DRAFT_553894</name>
</gene>
<dbReference type="EMBL" id="JAGPXC010000002">
    <property type="protein sequence ID" value="KAH6656980.1"/>
    <property type="molecule type" value="Genomic_DNA"/>
</dbReference>
<dbReference type="GO" id="GO:0022857">
    <property type="term" value="F:transmembrane transporter activity"/>
    <property type="evidence" value="ECO:0007669"/>
    <property type="project" value="InterPro"/>
</dbReference>
<feature type="transmembrane region" description="Helical" evidence="6">
    <location>
        <begin position="350"/>
        <end position="371"/>
    </location>
</feature>
<feature type="transmembrane region" description="Helical" evidence="6">
    <location>
        <begin position="115"/>
        <end position="137"/>
    </location>
</feature>
<dbReference type="PANTHER" id="PTHR23507:SF1">
    <property type="entry name" value="FI18259P1-RELATED"/>
    <property type="match status" value="1"/>
</dbReference>
<dbReference type="PANTHER" id="PTHR23507">
    <property type="entry name" value="ZGC:174356"/>
    <property type="match status" value="1"/>
</dbReference>
<evidence type="ECO:0000256" key="5">
    <source>
        <dbReference type="SAM" id="MobiDB-lite"/>
    </source>
</evidence>
<proteinExistence type="predicted"/>
<dbReference type="Pfam" id="PF07690">
    <property type="entry name" value="MFS_1"/>
    <property type="match status" value="2"/>
</dbReference>
<keyword evidence="4 6" id="KW-0472">Membrane</keyword>
<feature type="region of interest" description="Disordered" evidence="5">
    <location>
        <begin position="1"/>
        <end position="35"/>
    </location>
</feature>
<keyword evidence="9" id="KW-1185">Reference proteome</keyword>
<dbReference type="InterPro" id="IPR011701">
    <property type="entry name" value="MFS"/>
</dbReference>
<reference evidence="8" key="1">
    <citation type="journal article" date="2021" name="Nat. Commun.">
        <title>Genetic determinants of endophytism in the Arabidopsis root mycobiome.</title>
        <authorList>
            <person name="Mesny F."/>
            <person name="Miyauchi S."/>
            <person name="Thiergart T."/>
            <person name="Pickel B."/>
            <person name="Atanasova L."/>
            <person name="Karlsson M."/>
            <person name="Huettel B."/>
            <person name="Barry K.W."/>
            <person name="Haridas S."/>
            <person name="Chen C."/>
            <person name="Bauer D."/>
            <person name="Andreopoulos W."/>
            <person name="Pangilinan J."/>
            <person name="LaButti K."/>
            <person name="Riley R."/>
            <person name="Lipzen A."/>
            <person name="Clum A."/>
            <person name="Drula E."/>
            <person name="Henrissat B."/>
            <person name="Kohler A."/>
            <person name="Grigoriev I.V."/>
            <person name="Martin F.M."/>
            <person name="Hacquard S."/>
        </authorList>
    </citation>
    <scope>NUCLEOTIDE SEQUENCE</scope>
    <source>
        <strain evidence="8">MPI-SDFR-AT-0073</strain>
    </source>
</reference>
<dbReference type="GeneID" id="70130835"/>
<feature type="transmembrane region" description="Helical" evidence="6">
    <location>
        <begin position="415"/>
        <end position="436"/>
    </location>
</feature>
<sequence>MGDHDQDYDGSTEQTPLVTDDAEPAAQPRRPAHRTMRSVTSIASSFRVPQVHSGSTIVALFCVILLVASCANGFVSIPLTRVVEDVVCHRYYEVQNLGESIDEKLCKVPAVQSKMAYIFATAEVCEAIAGFVTAFPWGVAADKIGRKPVFALSLVGMALSILWMMAILWFNSVFNPALIATACLFRLIGGGSPVVIGVILSMVSDVIPEDGRATAFLRIQVCSLVGTLVSPALSSAIMPAIGPWPVMLLGVACVIIGAIAFMFVPETLQHKQNDTTGDDDQPQGLAGHYHHAIGQLKDTIGLFKSSSLILLMVAMLTTNPAAQSLQQFLVQFVSKRYGISIASTGYVQTTYGLAQVIQALVILPWISRLMLQDTTPKPFRRPNEQERDLSLARLSYVLALLGYFVLAIAPKLWVFILGLFVLAISSGSAALAHSLLSLYVDPEHSSRLFSMVGMVETIGSVYGSPLLAGLFSLGMKTGEPWVGLPYFGIMGLMVIVIVILALVRVPKQRREAPPSYEEARDHQD</sequence>
<keyword evidence="3 6" id="KW-1133">Transmembrane helix</keyword>